<dbReference type="GO" id="GO:0043093">
    <property type="term" value="P:FtsZ-dependent cytokinesis"/>
    <property type="evidence" value="ECO:0007669"/>
    <property type="project" value="UniProtKB-UniRule"/>
</dbReference>
<dbReference type="Gene3D" id="3.30.1330.20">
    <property type="entry name" value="Tubulin/FtsZ, C-terminal domain"/>
    <property type="match status" value="1"/>
</dbReference>
<evidence type="ECO:0000256" key="2">
    <source>
        <dbReference type="ARBA" id="ARBA00022741"/>
    </source>
</evidence>
<dbReference type="GO" id="GO:0005525">
    <property type="term" value="F:GTP binding"/>
    <property type="evidence" value="ECO:0007669"/>
    <property type="project" value="UniProtKB-UniRule"/>
</dbReference>
<dbReference type="HAMAP" id="MF_00909">
    <property type="entry name" value="FtsZ"/>
    <property type="match status" value="1"/>
</dbReference>
<keyword evidence="4" id="KW-0131">Cell cycle</keyword>
<feature type="compositionally biased region" description="Polar residues" evidence="6">
    <location>
        <begin position="325"/>
        <end position="342"/>
    </location>
</feature>
<dbReference type="Gene3D" id="3.40.50.1440">
    <property type="entry name" value="Tubulin/FtsZ, GTPase domain"/>
    <property type="match status" value="1"/>
</dbReference>
<dbReference type="EMBL" id="LCDF01000003">
    <property type="protein sequence ID" value="KKS48780.1"/>
    <property type="molecule type" value="Genomic_DNA"/>
</dbReference>
<dbReference type="FunFam" id="3.40.50.1440:FF:000001">
    <property type="entry name" value="Cell division protein FtsZ"/>
    <property type="match status" value="1"/>
</dbReference>
<dbReference type="InterPro" id="IPR018316">
    <property type="entry name" value="Tubulin/FtsZ_2-layer-sand-dom"/>
</dbReference>
<feature type="binding site" evidence="4">
    <location>
        <position position="187"/>
    </location>
    <ligand>
        <name>GTP</name>
        <dbReference type="ChEBI" id="CHEBI:37565"/>
    </ligand>
</feature>
<accession>A0A0G0ZJ70</accession>
<evidence type="ECO:0000256" key="6">
    <source>
        <dbReference type="SAM" id="MobiDB-lite"/>
    </source>
</evidence>
<dbReference type="GO" id="GO:0005737">
    <property type="term" value="C:cytoplasm"/>
    <property type="evidence" value="ECO:0007669"/>
    <property type="project" value="UniProtKB-SubCell"/>
</dbReference>
<feature type="domain" description="Tubulin/FtsZ GTPase" evidence="7">
    <location>
        <begin position="13"/>
        <end position="205"/>
    </location>
</feature>
<feature type="region of interest" description="Disordered" evidence="6">
    <location>
        <begin position="325"/>
        <end position="374"/>
    </location>
</feature>
<dbReference type="SMART" id="SM00865">
    <property type="entry name" value="Tubulin_C"/>
    <property type="match status" value="1"/>
</dbReference>
<comment type="subunit">
    <text evidence="4">Homodimer. Polymerizes to form a dynamic ring structure in a strictly GTP-dependent manner. Interacts directly with several other division proteins.</text>
</comment>
<dbReference type="SUPFAM" id="SSF52490">
    <property type="entry name" value="Tubulin nucleotide-binding domain-like"/>
    <property type="match status" value="1"/>
</dbReference>
<keyword evidence="4" id="KW-0717">Septation</keyword>
<dbReference type="Pfam" id="PF00091">
    <property type="entry name" value="Tubulin"/>
    <property type="match status" value="1"/>
</dbReference>
<dbReference type="CDD" id="cd02201">
    <property type="entry name" value="FtsZ_type1"/>
    <property type="match status" value="1"/>
</dbReference>
<dbReference type="SMART" id="SM00864">
    <property type="entry name" value="Tubulin"/>
    <property type="match status" value="1"/>
</dbReference>
<keyword evidence="3 4" id="KW-0342">GTP-binding</keyword>
<dbReference type="PRINTS" id="PR00423">
    <property type="entry name" value="CELLDVISFTSZ"/>
</dbReference>
<evidence type="ECO:0000313" key="9">
    <source>
        <dbReference type="EMBL" id="KKS48780.1"/>
    </source>
</evidence>
<protein>
    <recommendedName>
        <fullName evidence="4 5">Cell division protein FtsZ</fullName>
    </recommendedName>
</protein>
<evidence type="ECO:0000259" key="7">
    <source>
        <dbReference type="SMART" id="SM00864"/>
    </source>
</evidence>
<comment type="caution">
    <text evidence="9">The sequence shown here is derived from an EMBL/GenBank/DDBJ whole genome shotgun (WGS) entry which is preliminary data.</text>
</comment>
<comment type="function">
    <text evidence="4">Essential cell division protein that forms a contractile ring structure (Z ring) at the future cell division site. The regulation of the ring assembly controls the timing and the location of cell division. One of the functions of the FtsZ ring is to recruit other cell division proteins to the septum to produce a new cell wall between the dividing cells. Binds GTP and shows GTPase activity.</text>
</comment>
<dbReference type="NCBIfam" id="TIGR00065">
    <property type="entry name" value="ftsZ"/>
    <property type="match status" value="1"/>
</dbReference>
<keyword evidence="4 9" id="KW-0132">Cell division</keyword>
<reference evidence="9 10" key="1">
    <citation type="journal article" date="2015" name="Nature">
        <title>rRNA introns, odd ribosomes, and small enigmatic genomes across a large radiation of phyla.</title>
        <authorList>
            <person name="Brown C.T."/>
            <person name="Hug L.A."/>
            <person name="Thomas B.C."/>
            <person name="Sharon I."/>
            <person name="Castelle C.J."/>
            <person name="Singh A."/>
            <person name="Wilkins M.J."/>
            <person name="Williams K.H."/>
            <person name="Banfield J.F."/>
        </authorList>
    </citation>
    <scope>NUCLEOTIDE SEQUENCE [LARGE SCALE GENOMIC DNA]</scope>
</reference>
<dbReference type="SUPFAM" id="SSF55307">
    <property type="entry name" value="Tubulin C-terminal domain-like"/>
    <property type="match status" value="1"/>
</dbReference>
<evidence type="ECO:0000256" key="4">
    <source>
        <dbReference type="HAMAP-Rule" id="MF_00909"/>
    </source>
</evidence>
<gene>
    <name evidence="4" type="primary">ftsZ</name>
    <name evidence="9" type="ORF">UV11_C0003G0007</name>
</gene>
<keyword evidence="4" id="KW-0963">Cytoplasm</keyword>
<feature type="binding site" evidence="4">
    <location>
        <position position="139"/>
    </location>
    <ligand>
        <name>GTP</name>
        <dbReference type="ChEBI" id="CHEBI:37565"/>
    </ligand>
</feature>
<dbReference type="InterPro" id="IPR008280">
    <property type="entry name" value="Tub_FtsZ_C"/>
</dbReference>
<evidence type="ECO:0000256" key="1">
    <source>
        <dbReference type="ARBA" id="ARBA00009690"/>
    </source>
</evidence>
<dbReference type="GO" id="GO:0000917">
    <property type="term" value="P:division septum assembly"/>
    <property type="evidence" value="ECO:0007669"/>
    <property type="project" value="UniProtKB-KW"/>
</dbReference>
<evidence type="ECO:0000259" key="8">
    <source>
        <dbReference type="SMART" id="SM00865"/>
    </source>
</evidence>
<dbReference type="GO" id="GO:0051258">
    <property type="term" value="P:protein polymerization"/>
    <property type="evidence" value="ECO:0007669"/>
    <property type="project" value="UniProtKB-UniRule"/>
</dbReference>
<comment type="similarity">
    <text evidence="1 4">Belongs to the FtsZ family.</text>
</comment>
<organism evidence="9 10">
    <name type="scientific">Candidatus Giovannonibacteria bacterium GW2011_GWF2_42_19</name>
    <dbReference type="NCBI Taxonomy" id="1618659"/>
    <lineage>
        <taxon>Bacteria</taxon>
        <taxon>Candidatus Giovannoniibacteriota</taxon>
    </lineage>
</organism>
<dbReference type="PANTHER" id="PTHR30314">
    <property type="entry name" value="CELL DIVISION PROTEIN FTSZ-RELATED"/>
    <property type="match status" value="1"/>
</dbReference>
<dbReference type="InterPro" id="IPR045061">
    <property type="entry name" value="FtsZ/CetZ"/>
</dbReference>
<feature type="binding site" evidence="4">
    <location>
        <begin position="108"/>
        <end position="110"/>
    </location>
    <ligand>
        <name>GTP</name>
        <dbReference type="ChEBI" id="CHEBI:37565"/>
    </ligand>
</feature>
<feature type="domain" description="Tubulin/FtsZ 2-layer sandwich" evidence="8">
    <location>
        <begin position="207"/>
        <end position="325"/>
    </location>
</feature>
<dbReference type="STRING" id="1618659.UV11_C0003G0007"/>
<dbReference type="InterPro" id="IPR036525">
    <property type="entry name" value="Tubulin/FtsZ_GTPase_sf"/>
</dbReference>
<evidence type="ECO:0000256" key="5">
    <source>
        <dbReference type="NCBIfam" id="TIGR00065"/>
    </source>
</evidence>
<dbReference type="AlphaFoldDB" id="A0A0G0ZJ70"/>
<comment type="subcellular location">
    <subcellularLocation>
        <location evidence="4">Cytoplasm</location>
    </subcellularLocation>
    <text evidence="4">Assembles at midcell at the inner surface of the cytoplasmic membrane.</text>
</comment>
<dbReference type="InterPro" id="IPR037103">
    <property type="entry name" value="Tubulin/FtsZ-like_C"/>
</dbReference>
<comment type="caution">
    <text evidence="4">Lacks conserved residue(s) required for the propagation of feature annotation.</text>
</comment>
<dbReference type="GO" id="GO:0032153">
    <property type="term" value="C:cell division site"/>
    <property type="evidence" value="ECO:0007669"/>
    <property type="project" value="UniProtKB-UniRule"/>
</dbReference>
<dbReference type="InterPro" id="IPR003008">
    <property type="entry name" value="Tubulin_FtsZ_GTPase"/>
</dbReference>
<dbReference type="GO" id="GO:0003924">
    <property type="term" value="F:GTPase activity"/>
    <property type="evidence" value="ECO:0007669"/>
    <property type="project" value="UniProtKB-UniRule"/>
</dbReference>
<proteinExistence type="inferred from homology"/>
<keyword evidence="2 4" id="KW-0547">Nucleotide-binding</keyword>
<dbReference type="Proteomes" id="UP000034036">
    <property type="component" value="Unassembled WGS sequence"/>
</dbReference>
<feature type="compositionally biased region" description="Basic and acidic residues" evidence="6">
    <location>
        <begin position="343"/>
        <end position="357"/>
    </location>
</feature>
<evidence type="ECO:0000313" key="10">
    <source>
        <dbReference type="Proteomes" id="UP000034036"/>
    </source>
</evidence>
<name>A0A0G0ZJ70_9BACT</name>
<dbReference type="Pfam" id="PF12327">
    <property type="entry name" value="FtsZ_C"/>
    <property type="match status" value="1"/>
</dbReference>
<evidence type="ECO:0000256" key="3">
    <source>
        <dbReference type="ARBA" id="ARBA00023134"/>
    </source>
</evidence>
<dbReference type="InterPro" id="IPR000158">
    <property type="entry name" value="Cell_div_FtsZ"/>
</dbReference>
<dbReference type="PANTHER" id="PTHR30314:SF3">
    <property type="entry name" value="MITOCHONDRIAL DIVISION PROTEIN FSZA"/>
    <property type="match status" value="1"/>
</dbReference>
<sequence>MPQVKPEFETAARLKVVGVGGSGGNTVDHMIRSKVRGVDFISINTDAQDLHNSLSVKKLHIGKNVTRGLGAGMNPDLGRLAADESKREIEEMVRGADLVFVTCGFGGGTGTGGGPIVAEVAKAQGALTIAVVTKPFSFEGEVRKRIADDGLVRLRKSVDAMIVIPNDRILNIVERDTPFLSAFAMCDEVLRQAVEGVADMIITPGIVNVDFADVRAVLTNSGSAIIGIGIGSGKNRAQEAARLAVHSPLLEVSADGARGVLFTVSGKDDLSMWEVQEAAKMVTENVDKEAKIIFGAVKDERLRRGEIKITVIAAGFQGGLGRTSSLFQQEPSYGTPAQVSGSSKEEQGEEAAPKEMEQSEWDSIPAFLRRSKKI</sequence>
<dbReference type="PATRIC" id="fig|1618659.3.peg.128"/>
<feature type="binding site" evidence="4">
    <location>
        <position position="143"/>
    </location>
    <ligand>
        <name>GTP</name>
        <dbReference type="ChEBI" id="CHEBI:37565"/>
    </ligand>
</feature>
<dbReference type="InterPro" id="IPR024757">
    <property type="entry name" value="FtsZ_C"/>
</dbReference>